<evidence type="ECO:0000313" key="4">
    <source>
        <dbReference type="Proteomes" id="UP000217676"/>
    </source>
</evidence>
<accession>A0A160P760</accession>
<dbReference type="InterPro" id="IPR010982">
    <property type="entry name" value="Lambda_DNA-bd_dom_sf"/>
</dbReference>
<evidence type="ECO:0000313" key="3">
    <source>
        <dbReference type="EMBL" id="BAU86935.1"/>
    </source>
</evidence>
<proteinExistence type="predicted"/>
<sequence>MPRSDGRRTAARAIVGRAQAASWTGWETSVAIAAETGCGLLQAHRLARGWTLAEARQHLAEVGTRVSVQQLSGWETGRGRPSEDNLDCLCRLYETRPDRLGYGHDYTPSAEAASSPATAPLPGASARHDAAPETNDVRLVSLTALRTSAAALLAGGVPETTLDQLERRASEHGHEYQILPPSELLAGSVEDFRAVKALLAGRQSADVRARLCRVGAQLAGTTGMALVALGDHREARAWYHLGQLLAEETGDRGLRAWLLAREAVIPFYFGAPAAALALAERARLVAGSTVCATAAWAPALEARALARMGRGREAQDALALAQTAFARLRAEDIADMAYGYTEKQLTWHIGSMWTTLGDTRRAQAALQRARTLYAPTEYLDQALISMDEAQSLVSVGEVSVACRSTESVLLGLPPAHLTGIVVSRAREVVAAIPMCAAGTAPVRDLRELIASVPELTAGGAPAAEAAP</sequence>
<dbReference type="Proteomes" id="UP000217676">
    <property type="component" value="Chromosome"/>
</dbReference>
<organism evidence="3 4">
    <name type="scientific">Streptomyces laurentii</name>
    <dbReference type="NCBI Taxonomy" id="39478"/>
    <lineage>
        <taxon>Bacteria</taxon>
        <taxon>Bacillati</taxon>
        <taxon>Actinomycetota</taxon>
        <taxon>Actinomycetes</taxon>
        <taxon>Kitasatosporales</taxon>
        <taxon>Streptomycetaceae</taxon>
        <taxon>Streptomyces</taxon>
    </lineage>
</organism>
<dbReference type="SMART" id="SM00530">
    <property type="entry name" value="HTH_XRE"/>
    <property type="match status" value="1"/>
</dbReference>
<feature type="compositionally biased region" description="Low complexity" evidence="1">
    <location>
        <begin position="108"/>
        <end position="125"/>
    </location>
</feature>
<evidence type="ECO:0000256" key="1">
    <source>
        <dbReference type="SAM" id="MobiDB-lite"/>
    </source>
</evidence>
<dbReference type="KEGG" id="slau:SLA_6066"/>
<name>A0A160P760_STRLU</name>
<feature type="region of interest" description="Disordered" evidence="1">
    <location>
        <begin position="104"/>
        <end position="130"/>
    </location>
</feature>
<dbReference type="InterPro" id="IPR001387">
    <property type="entry name" value="Cro/C1-type_HTH"/>
</dbReference>
<keyword evidence="4" id="KW-1185">Reference proteome</keyword>
<dbReference type="PROSITE" id="PS50943">
    <property type="entry name" value="HTH_CROC1"/>
    <property type="match status" value="1"/>
</dbReference>
<dbReference type="SUPFAM" id="SSF47413">
    <property type="entry name" value="lambda repressor-like DNA-binding domains"/>
    <property type="match status" value="1"/>
</dbReference>
<dbReference type="GO" id="GO:0003677">
    <property type="term" value="F:DNA binding"/>
    <property type="evidence" value="ECO:0007669"/>
    <property type="project" value="InterPro"/>
</dbReference>
<protein>
    <recommendedName>
        <fullName evidence="2">HTH cro/C1-type domain-containing protein</fullName>
    </recommendedName>
</protein>
<dbReference type="CDD" id="cd00093">
    <property type="entry name" value="HTH_XRE"/>
    <property type="match status" value="1"/>
</dbReference>
<evidence type="ECO:0000259" key="2">
    <source>
        <dbReference type="PROSITE" id="PS50943"/>
    </source>
</evidence>
<gene>
    <name evidence="3" type="ORF">SLA_6066</name>
</gene>
<feature type="domain" description="HTH cro/C1-type" evidence="2">
    <location>
        <begin position="66"/>
        <end position="100"/>
    </location>
</feature>
<dbReference type="EMBL" id="AP017424">
    <property type="protein sequence ID" value="BAU86935.1"/>
    <property type="molecule type" value="Genomic_DNA"/>
</dbReference>
<dbReference type="RefSeq" id="WP_359882802.1">
    <property type="nucleotide sequence ID" value="NZ_JBEYHT010000056.1"/>
</dbReference>
<reference evidence="3 4" key="1">
    <citation type="journal article" date="2016" name="Genome Announc.">
        <title>Complete Genome Sequence of Thiostrepton-Producing Streptomyces laurentii ATCC 31255.</title>
        <authorList>
            <person name="Doi K."/>
            <person name="Fujino Y."/>
            <person name="Nagayoshi Y."/>
            <person name="Ohshima T."/>
            <person name="Ogata S."/>
        </authorList>
    </citation>
    <scope>NUCLEOTIDE SEQUENCE [LARGE SCALE GENOMIC DNA]</scope>
    <source>
        <strain evidence="3 4">ATCC 31255</strain>
    </source>
</reference>
<dbReference type="AlphaFoldDB" id="A0A160P760"/>
<dbReference type="Gene3D" id="1.10.260.40">
    <property type="entry name" value="lambda repressor-like DNA-binding domains"/>
    <property type="match status" value="1"/>
</dbReference>